<dbReference type="EMBL" id="KV748259">
    <property type="protein sequence ID" value="OCK87575.1"/>
    <property type="molecule type" value="Genomic_DNA"/>
</dbReference>
<dbReference type="Proteomes" id="UP000250078">
    <property type="component" value="Unassembled WGS sequence"/>
</dbReference>
<proteinExistence type="predicted"/>
<reference evidence="1 2" key="1">
    <citation type="journal article" date="2016" name="Nat. Commun.">
        <title>Ectomycorrhizal ecology is imprinted in the genome of the dominant symbiotic fungus Cenococcum geophilum.</title>
        <authorList>
            <consortium name="DOE Joint Genome Institute"/>
            <person name="Peter M."/>
            <person name="Kohler A."/>
            <person name="Ohm R.A."/>
            <person name="Kuo A."/>
            <person name="Krutzmann J."/>
            <person name="Morin E."/>
            <person name="Arend M."/>
            <person name="Barry K.W."/>
            <person name="Binder M."/>
            <person name="Choi C."/>
            <person name="Clum A."/>
            <person name="Copeland A."/>
            <person name="Grisel N."/>
            <person name="Haridas S."/>
            <person name="Kipfer T."/>
            <person name="LaButti K."/>
            <person name="Lindquist E."/>
            <person name="Lipzen A."/>
            <person name="Maire R."/>
            <person name="Meier B."/>
            <person name="Mihaltcheva S."/>
            <person name="Molinier V."/>
            <person name="Murat C."/>
            <person name="Poggeler S."/>
            <person name="Quandt C.A."/>
            <person name="Sperisen C."/>
            <person name="Tritt A."/>
            <person name="Tisserant E."/>
            <person name="Crous P.W."/>
            <person name="Henrissat B."/>
            <person name="Nehls U."/>
            <person name="Egli S."/>
            <person name="Spatafora J.W."/>
            <person name="Grigoriev I.V."/>
            <person name="Martin F.M."/>
        </authorList>
    </citation>
    <scope>NUCLEOTIDE SEQUENCE [LARGE SCALE GENOMIC DNA]</scope>
    <source>
        <strain evidence="1 2">1.58</strain>
    </source>
</reference>
<accession>A0ACC8EMP9</accession>
<organism evidence="1 2">
    <name type="scientific">Cenococcum geophilum 1.58</name>
    <dbReference type="NCBI Taxonomy" id="794803"/>
    <lineage>
        <taxon>Eukaryota</taxon>
        <taxon>Fungi</taxon>
        <taxon>Dikarya</taxon>
        <taxon>Ascomycota</taxon>
        <taxon>Pezizomycotina</taxon>
        <taxon>Dothideomycetes</taxon>
        <taxon>Pleosporomycetidae</taxon>
        <taxon>Gloniales</taxon>
        <taxon>Gloniaceae</taxon>
        <taxon>Cenococcum</taxon>
    </lineage>
</organism>
<evidence type="ECO:0000313" key="1">
    <source>
        <dbReference type="EMBL" id="OCK87575.1"/>
    </source>
</evidence>
<name>A0ACC8EMP9_9PEZI</name>
<sequence>MSQRRLHPEDYTVGWISALPIELAAATEMLDEMHQNLPQDSNDDNLYTLGCIGEHNVVIACLPAGQMGTNSAAAVAMRMRLKFTSVRFGLMVGIGGGVPSGEVDLRLGDVVVSQPHLNHGGVVQYDFGKSTPNGFVRTGFLSPPPTLLLNAVAKVRTSHVRGKSSLLSNLAKINHLPEFGRDQAGPDILFESTYKHAGGPTCETCNKDRVVKRKVRDSGGFVANYGTIASGNQVIRDGVARDKISSELGGILCFEMEAAGLVNSFPYLIIRGICDYSDSHKNKRWQPYAAATAASYATELLSVIPTAQVAMARTTEEITKGKEGKLVYLITVN</sequence>
<evidence type="ECO:0000313" key="2">
    <source>
        <dbReference type="Proteomes" id="UP000250078"/>
    </source>
</evidence>
<keyword evidence="2" id="KW-1185">Reference proteome</keyword>
<protein>
    <submittedName>
        <fullName evidence="1">Purine and uridine phosphorylase</fullName>
    </submittedName>
</protein>
<gene>
    <name evidence="1" type="ORF">K441DRAFT_593686</name>
</gene>